<keyword evidence="3" id="KW-1185">Reference proteome</keyword>
<organism evidence="2 3">
    <name type="scientific">Pseudomonas anguilliseptica</name>
    <dbReference type="NCBI Taxonomy" id="53406"/>
    <lineage>
        <taxon>Bacteria</taxon>
        <taxon>Pseudomonadati</taxon>
        <taxon>Pseudomonadota</taxon>
        <taxon>Gammaproteobacteria</taxon>
        <taxon>Pseudomonadales</taxon>
        <taxon>Pseudomonadaceae</taxon>
        <taxon>Pseudomonas</taxon>
    </lineage>
</organism>
<evidence type="ECO:0000256" key="1">
    <source>
        <dbReference type="SAM" id="Phobius"/>
    </source>
</evidence>
<dbReference type="AlphaFoldDB" id="A0A1H5GLS1"/>
<evidence type="ECO:0000313" key="2">
    <source>
        <dbReference type="EMBL" id="SEE16414.1"/>
    </source>
</evidence>
<sequence length="212" mass="22860">MHSVAISLVYSLSAIAWLLFWRRSLAMPALLQRYPLLLGGALVQLVGAALVLHPDTSAGKEFEAVLFDVLHARADLVLSASASILVVATVVYGMQQQSPPPQTFIRLMSYAMVALLGFMLPIVWIPHTQTEWMRLLRHIQTAAFIWGLLLVCAGLTTLLEDLMRNENSAVTSGHGTEPLVGAQGHVPVTAAGADSPALAQSVAPPPIRRRTP</sequence>
<feature type="transmembrane region" description="Helical" evidence="1">
    <location>
        <begin position="72"/>
        <end position="92"/>
    </location>
</feature>
<accession>A0A1H5GLS1</accession>
<feature type="transmembrane region" description="Helical" evidence="1">
    <location>
        <begin position="6"/>
        <end position="22"/>
    </location>
</feature>
<name>A0A1H5GLS1_PSEAG</name>
<feature type="transmembrane region" description="Helical" evidence="1">
    <location>
        <begin position="104"/>
        <end position="127"/>
    </location>
</feature>
<dbReference type="Proteomes" id="UP000242849">
    <property type="component" value="Unassembled WGS sequence"/>
</dbReference>
<keyword evidence="1" id="KW-0812">Transmembrane</keyword>
<reference evidence="3" key="1">
    <citation type="submission" date="2016-10" db="EMBL/GenBank/DDBJ databases">
        <authorList>
            <person name="Varghese N."/>
            <person name="Submissions S."/>
        </authorList>
    </citation>
    <scope>NUCLEOTIDE SEQUENCE [LARGE SCALE GENOMIC DNA]</scope>
    <source>
        <strain evidence="3">DSM 12111</strain>
    </source>
</reference>
<evidence type="ECO:0000313" key="3">
    <source>
        <dbReference type="Proteomes" id="UP000242849"/>
    </source>
</evidence>
<dbReference type="STRING" id="53406.SAMN05421553_4177"/>
<keyword evidence="1" id="KW-1133">Transmembrane helix</keyword>
<gene>
    <name evidence="2" type="ORF">SAMN05421553_4177</name>
</gene>
<proteinExistence type="predicted"/>
<feature type="transmembrane region" description="Helical" evidence="1">
    <location>
        <begin position="34"/>
        <end position="52"/>
    </location>
</feature>
<feature type="transmembrane region" description="Helical" evidence="1">
    <location>
        <begin position="139"/>
        <end position="159"/>
    </location>
</feature>
<keyword evidence="1" id="KW-0472">Membrane</keyword>
<dbReference type="EMBL" id="FNSC01000001">
    <property type="protein sequence ID" value="SEE16414.1"/>
    <property type="molecule type" value="Genomic_DNA"/>
</dbReference>
<protein>
    <submittedName>
        <fullName evidence="2">Uncharacterized protein</fullName>
    </submittedName>
</protein>